<dbReference type="AlphaFoldDB" id="A0A9P1KIQ9"/>
<protein>
    <submittedName>
        <fullName evidence="1">Uncharacterized protein</fullName>
    </submittedName>
</protein>
<evidence type="ECO:0000313" key="1">
    <source>
        <dbReference type="EMBL" id="CDM97876.1"/>
    </source>
</evidence>
<name>A0A9P1KIQ9_9CYAN</name>
<sequence>MGTERLKSGLNLNQELASAIANLNILGILNPRLCESNLCLTKSN</sequence>
<keyword evidence="2" id="KW-1185">Reference proteome</keyword>
<accession>A0A9P1KIQ9</accession>
<reference evidence="1 2" key="1">
    <citation type="submission" date="2014-02" db="EMBL/GenBank/DDBJ databases">
        <authorList>
            <person name="Genoscope - CEA"/>
        </authorList>
    </citation>
    <scope>NUCLEOTIDE SEQUENCE [LARGE SCALE GENOMIC DNA]</scope>
    <source>
        <strain evidence="1 2">PCC 8005</strain>
    </source>
</reference>
<dbReference type="Proteomes" id="UP000032946">
    <property type="component" value="Chromosome"/>
</dbReference>
<dbReference type="EMBL" id="FO818640">
    <property type="protein sequence ID" value="CDM97876.1"/>
    <property type="molecule type" value="Genomic_DNA"/>
</dbReference>
<proteinExistence type="predicted"/>
<evidence type="ECO:0000313" key="2">
    <source>
        <dbReference type="Proteomes" id="UP000032946"/>
    </source>
</evidence>
<organism evidence="1 2">
    <name type="scientific">Limnospira indica PCC 8005</name>
    <dbReference type="NCBI Taxonomy" id="376219"/>
    <lineage>
        <taxon>Bacteria</taxon>
        <taxon>Bacillati</taxon>
        <taxon>Cyanobacteriota</taxon>
        <taxon>Cyanophyceae</taxon>
        <taxon>Oscillatoriophycideae</taxon>
        <taxon>Oscillatoriales</taxon>
        <taxon>Sirenicapillariaceae</taxon>
        <taxon>Limnospira</taxon>
    </lineage>
</organism>
<gene>
    <name evidence="1" type="ORF">ARTHRO_60477</name>
</gene>